<comment type="similarity">
    <text evidence="1 3">Belongs to the short-chain dehydrogenases/reductases (SDR) family.</text>
</comment>
<dbReference type="KEGG" id="acab:QRX50_23540"/>
<gene>
    <name evidence="4" type="ORF">QRX50_23540</name>
</gene>
<evidence type="ECO:0000313" key="5">
    <source>
        <dbReference type="Proteomes" id="UP001236014"/>
    </source>
</evidence>
<dbReference type="PANTHER" id="PTHR43639:SF1">
    <property type="entry name" value="SHORT-CHAIN DEHYDROGENASE_REDUCTASE FAMILY PROTEIN"/>
    <property type="match status" value="1"/>
</dbReference>
<evidence type="ECO:0000313" key="4">
    <source>
        <dbReference type="EMBL" id="WIX83520.1"/>
    </source>
</evidence>
<dbReference type="RefSeq" id="WP_285974069.1">
    <property type="nucleotide sequence ID" value="NZ_CP127294.1"/>
</dbReference>
<name>A0A9Y2IQN7_9PSEU</name>
<dbReference type="Proteomes" id="UP001236014">
    <property type="component" value="Chromosome"/>
</dbReference>
<dbReference type="PRINTS" id="PR00081">
    <property type="entry name" value="GDHRDH"/>
</dbReference>
<organism evidence="4 5">
    <name type="scientific">Amycolatopsis carbonis</name>
    <dbReference type="NCBI Taxonomy" id="715471"/>
    <lineage>
        <taxon>Bacteria</taxon>
        <taxon>Bacillati</taxon>
        <taxon>Actinomycetota</taxon>
        <taxon>Actinomycetes</taxon>
        <taxon>Pseudonocardiales</taxon>
        <taxon>Pseudonocardiaceae</taxon>
        <taxon>Amycolatopsis</taxon>
    </lineage>
</organism>
<dbReference type="InterPro" id="IPR002347">
    <property type="entry name" value="SDR_fam"/>
</dbReference>
<keyword evidence="5" id="KW-1185">Reference proteome</keyword>
<dbReference type="PANTHER" id="PTHR43639">
    <property type="entry name" value="OXIDOREDUCTASE, SHORT-CHAIN DEHYDROGENASE/REDUCTASE FAMILY (AFU_ORTHOLOGUE AFUA_5G02870)"/>
    <property type="match status" value="1"/>
</dbReference>
<evidence type="ECO:0000256" key="2">
    <source>
        <dbReference type="ARBA" id="ARBA00023002"/>
    </source>
</evidence>
<protein>
    <submittedName>
        <fullName evidence="4">SDR family oxidoreductase</fullName>
        <ecNumber evidence="4">1.-.-.-</ecNumber>
    </submittedName>
</protein>
<dbReference type="Gene3D" id="3.40.50.720">
    <property type="entry name" value="NAD(P)-binding Rossmann-like Domain"/>
    <property type="match status" value="1"/>
</dbReference>
<dbReference type="CDD" id="cd05233">
    <property type="entry name" value="SDR_c"/>
    <property type="match status" value="1"/>
</dbReference>
<dbReference type="Pfam" id="PF00106">
    <property type="entry name" value="adh_short"/>
    <property type="match status" value="1"/>
</dbReference>
<dbReference type="SUPFAM" id="SSF51735">
    <property type="entry name" value="NAD(P)-binding Rossmann-fold domains"/>
    <property type="match status" value="1"/>
</dbReference>
<dbReference type="GO" id="GO:0016491">
    <property type="term" value="F:oxidoreductase activity"/>
    <property type="evidence" value="ECO:0007669"/>
    <property type="project" value="UniProtKB-KW"/>
</dbReference>
<dbReference type="PRINTS" id="PR00080">
    <property type="entry name" value="SDRFAMILY"/>
</dbReference>
<keyword evidence="2 4" id="KW-0560">Oxidoreductase</keyword>
<dbReference type="EMBL" id="CP127294">
    <property type="protein sequence ID" value="WIX83520.1"/>
    <property type="molecule type" value="Genomic_DNA"/>
</dbReference>
<dbReference type="EC" id="1.-.-.-" evidence="4"/>
<proteinExistence type="inferred from homology"/>
<dbReference type="AlphaFoldDB" id="A0A9Y2IQN7"/>
<evidence type="ECO:0000256" key="1">
    <source>
        <dbReference type="ARBA" id="ARBA00006484"/>
    </source>
</evidence>
<sequence length="232" mass="24053">MMGGNSGPKVAVVTGASQGFGAGIVEGYRKLGYGVVATVRSVEESGDAGVVPGDLTDPAPSERVVAAAIERCGRIDTLINNAGVFAAKPFTEFTAEDFQWLVSVNLAGWFNITSNVLPHMLVQGGGHIVQITTSFVDHPVLMVPASVSMLTKGGLQAATKSLAVEYAGRGIRVNAVAPGIHKTALNPPETYAERAGLHPLGRMAEVSDIVEGVLTWKTPRSSPARSSTSTAA</sequence>
<accession>A0A9Y2IQN7</accession>
<dbReference type="InterPro" id="IPR036291">
    <property type="entry name" value="NAD(P)-bd_dom_sf"/>
</dbReference>
<evidence type="ECO:0000256" key="3">
    <source>
        <dbReference type="RuleBase" id="RU000363"/>
    </source>
</evidence>
<reference evidence="4 5" key="1">
    <citation type="submission" date="2023-06" db="EMBL/GenBank/DDBJ databases">
        <authorList>
            <person name="Oyuntsetseg B."/>
            <person name="Kim S.B."/>
        </authorList>
    </citation>
    <scope>NUCLEOTIDE SEQUENCE [LARGE SCALE GENOMIC DNA]</scope>
    <source>
        <strain evidence="4 5">2-15</strain>
    </source>
</reference>